<dbReference type="EMBL" id="BOPF01000017">
    <property type="protein sequence ID" value="GIJ47735.1"/>
    <property type="molecule type" value="Genomic_DNA"/>
</dbReference>
<keyword evidence="4" id="KW-1185">Reference proteome</keyword>
<dbReference type="Pfam" id="PF12146">
    <property type="entry name" value="Hydrolase_4"/>
    <property type="match status" value="1"/>
</dbReference>
<gene>
    <name evidence="3" type="ORF">Val02_46210</name>
</gene>
<dbReference type="Gene3D" id="3.40.50.1820">
    <property type="entry name" value="alpha/beta hydrolase"/>
    <property type="match status" value="1"/>
</dbReference>
<sequence>MGGRWFVAVSVAVVWGALAGFWTPRGPLTAVEGVASIAVSLAVGGLAGWLTRSRRSVLVALAFVLSVELVRFRLPGPTVDAPHLSPLGLVALVFGRGVHGLVSVLPLVVGAIYGRRGTGGRRPVLRHLSAGAGALVVAVTAVLVVLPAGTPAIRDGVAELTSVRVGSADLGLLIRGNSRSLPVLLFVPGPPGGSELGAVRRYLGGLERSFVVATLDRRGAARSYAALDPAGSFDPERLVADIHAVTEHLRKKFGQERVYLLAHSGGSIPAALAVHRRPDLYRAYIGTGQAVDLADQDRIFYADTLAWARATGRADVVSALSSQGPPPYRTFYAYEPIVTNLNAVYRYDSADPAARDASAIGGVGAGELTFLERLHVLASFVDAYHVLYPRMQNVDLRESARGFAVPVYFLQGAHEMRGMAELFAQWFAAVQAPAKHVATASRSGHWPLFEEPDRLVELMARVRSEA</sequence>
<evidence type="ECO:0000313" key="4">
    <source>
        <dbReference type="Proteomes" id="UP000619260"/>
    </source>
</evidence>
<comment type="caution">
    <text evidence="3">The sequence shown here is derived from an EMBL/GenBank/DDBJ whole genome shotgun (WGS) entry which is preliminary data.</text>
</comment>
<feature type="domain" description="Serine aminopeptidase S33" evidence="2">
    <location>
        <begin position="208"/>
        <end position="300"/>
    </location>
</feature>
<keyword evidence="1" id="KW-1133">Transmembrane helix</keyword>
<dbReference type="InterPro" id="IPR029058">
    <property type="entry name" value="AB_hydrolase_fold"/>
</dbReference>
<keyword evidence="1" id="KW-0812">Transmembrane</keyword>
<feature type="transmembrane region" description="Helical" evidence="1">
    <location>
        <begin position="86"/>
        <end position="113"/>
    </location>
</feature>
<proteinExistence type="predicted"/>
<feature type="transmembrane region" description="Helical" evidence="1">
    <location>
        <begin position="57"/>
        <end position="74"/>
    </location>
</feature>
<dbReference type="Proteomes" id="UP000619260">
    <property type="component" value="Unassembled WGS sequence"/>
</dbReference>
<evidence type="ECO:0000313" key="3">
    <source>
        <dbReference type="EMBL" id="GIJ47735.1"/>
    </source>
</evidence>
<dbReference type="RefSeq" id="WP_203901246.1">
    <property type="nucleotide sequence ID" value="NZ_BOPF01000017.1"/>
</dbReference>
<keyword evidence="1" id="KW-0472">Membrane</keyword>
<evidence type="ECO:0000259" key="2">
    <source>
        <dbReference type="Pfam" id="PF12146"/>
    </source>
</evidence>
<feature type="transmembrane region" description="Helical" evidence="1">
    <location>
        <begin position="29"/>
        <end position="50"/>
    </location>
</feature>
<name>A0A8J3YPQ8_9ACTN</name>
<dbReference type="AlphaFoldDB" id="A0A8J3YPQ8"/>
<dbReference type="SUPFAM" id="SSF53474">
    <property type="entry name" value="alpha/beta-Hydrolases"/>
    <property type="match status" value="1"/>
</dbReference>
<feature type="transmembrane region" description="Helical" evidence="1">
    <location>
        <begin position="125"/>
        <end position="146"/>
    </location>
</feature>
<evidence type="ECO:0000256" key="1">
    <source>
        <dbReference type="SAM" id="Phobius"/>
    </source>
</evidence>
<dbReference type="InterPro" id="IPR022742">
    <property type="entry name" value="Hydrolase_4"/>
</dbReference>
<organism evidence="3 4">
    <name type="scientific">Virgisporangium aliadipatigenens</name>
    <dbReference type="NCBI Taxonomy" id="741659"/>
    <lineage>
        <taxon>Bacteria</taxon>
        <taxon>Bacillati</taxon>
        <taxon>Actinomycetota</taxon>
        <taxon>Actinomycetes</taxon>
        <taxon>Micromonosporales</taxon>
        <taxon>Micromonosporaceae</taxon>
        <taxon>Virgisporangium</taxon>
    </lineage>
</organism>
<accession>A0A8J3YPQ8</accession>
<reference evidence="3" key="1">
    <citation type="submission" date="2021-01" db="EMBL/GenBank/DDBJ databases">
        <title>Whole genome shotgun sequence of Virgisporangium aliadipatigenens NBRC 105644.</title>
        <authorList>
            <person name="Komaki H."/>
            <person name="Tamura T."/>
        </authorList>
    </citation>
    <scope>NUCLEOTIDE SEQUENCE</scope>
    <source>
        <strain evidence="3">NBRC 105644</strain>
    </source>
</reference>
<protein>
    <recommendedName>
        <fullName evidence="2">Serine aminopeptidase S33 domain-containing protein</fullName>
    </recommendedName>
</protein>